<evidence type="ECO:0000313" key="1">
    <source>
        <dbReference type="Proteomes" id="UP000887578"/>
    </source>
</evidence>
<sequence length="350" mass="40275">MQDFITIDAGFIPIETLKDLHWTVYSIDKKTVTFVKLPKALSNYSIDRIPFVYMSIFNEAIYVVQMDLKSYIALGNELEIDTKPPKCLFFSNAARCASTLFGSMLHHTNHSFCIGEHPALINLTIGICENFWSDKDINEIISATIKTIRKGFPSDQLFIFKTTSGEVILVPYLAQIFPEMKQIFMFRRGGLESIERMLSCDASYPILAQLNKTSEKLASIFGFYVIYKGQVPSTLKPKNMREVAMLFYATPYYTYKRNQRLFDFPIVWHHELIATPEKILKPIFEKLNIPDSCIPDALARMQTDSQDNTFLSQKSMKHLTASKIMTGEKEVLKFYANELQMELDVLRLEN</sequence>
<dbReference type="Gene3D" id="3.40.50.300">
    <property type="entry name" value="P-loop containing nucleotide triphosphate hydrolases"/>
    <property type="match status" value="1"/>
</dbReference>
<dbReference type="InterPro" id="IPR027417">
    <property type="entry name" value="P-loop_NTPase"/>
</dbReference>
<name>A0A914P9W5_9BILA</name>
<reference evidence="2" key="1">
    <citation type="submission" date="2022-11" db="UniProtKB">
        <authorList>
            <consortium name="WormBaseParasite"/>
        </authorList>
    </citation>
    <scope>IDENTIFICATION</scope>
</reference>
<dbReference type="AlphaFoldDB" id="A0A914P9W5"/>
<dbReference type="WBParaSite" id="PDA_v2.g11503.t1">
    <property type="protein sequence ID" value="PDA_v2.g11503.t1"/>
    <property type="gene ID" value="PDA_v2.g11503"/>
</dbReference>
<proteinExistence type="predicted"/>
<evidence type="ECO:0000313" key="2">
    <source>
        <dbReference type="WBParaSite" id="PDA_v2.g11503.t1"/>
    </source>
</evidence>
<keyword evidence="1" id="KW-1185">Reference proteome</keyword>
<accession>A0A914P9W5</accession>
<organism evidence="1 2">
    <name type="scientific">Panagrolaimus davidi</name>
    <dbReference type="NCBI Taxonomy" id="227884"/>
    <lineage>
        <taxon>Eukaryota</taxon>
        <taxon>Metazoa</taxon>
        <taxon>Ecdysozoa</taxon>
        <taxon>Nematoda</taxon>
        <taxon>Chromadorea</taxon>
        <taxon>Rhabditida</taxon>
        <taxon>Tylenchina</taxon>
        <taxon>Panagrolaimomorpha</taxon>
        <taxon>Panagrolaimoidea</taxon>
        <taxon>Panagrolaimidae</taxon>
        <taxon>Panagrolaimus</taxon>
    </lineage>
</organism>
<protein>
    <submittedName>
        <fullName evidence="2">Uncharacterized protein</fullName>
    </submittedName>
</protein>
<dbReference type="SUPFAM" id="SSF52540">
    <property type="entry name" value="P-loop containing nucleoside triphosphate hydrolases"/>
    <property type="match status" value="1"/>
</dbReference>
<dbReference type="Proteomes" id="UP000887578">
    <property type="component" value="Unplaced"/>
</dbReference>